<organism evidence="2 3">
    <name type="scientific">Parapontixanthobacter aurantiacus</name>
    <dbReference type="NCBI Taxonomy" id="1463599"/>
    <lineage>
        <taxon>Bacteria</taxon>
        <taxon>Pseudomonadati</taxon>
        <taxon>Pseudomonadota</taxon>
        <taxon>Alphaproteobacteria</taxon>
        <taxon>Sphingomonadales</taxon>
        <taxon>Erythrobacteraceae</taxon>
        <taxon>Parapontixanthobacter</taxon>
    </lineage>
</organism>
<evidence type="ECO:0000313" key="3">
    <source>
        <dbReference type="Proteomes" id="UP000433104"/>
    </source>
</evidence>
<dbReference type="Pfam" id="PF20232">
    <property type="entry name" value="T6SS_FHA_C"/>
    <property type="match status" value="1"/>
</dbReference>
<gene>
    <name evidence="2" type="ORF">GRI38_08095</name>
</gene>
<sequence length="338" mass="36668">MYMLQLFHADDAAQPIDARLLASGNLSIGRDAKADWNIPDPDCEVSRYHCQLCVTEEGVSLFVTGSNGVFDDYGGTRYPEEEELLLSLPASLRLGSFLIIVAPAPLANSPNASGDRTMVLTPPLGQSLSVPSEWEEPLAPSAPGSGTLLEAFCEGAQLDPSLLSSEDPSEIMRRAGGLYRQMVLGIGDLMAERDTARQRYQINRTTISCENNNPFKWAPSQRLAIDLLLAETTGFMSGPAALRSSFRDVKLHLMATFAGLQGSLRAAIEHLNPNSLDGSDNCRKRFFATRSSAILAELCKRHASLRLEIDEGRSGELDRAFVLAYDDAGDAAVAEQCD</sequence>
<proteinExistence type="predicted"/>
<dbReference type="OrthoDB" id="273564at2"/>
<keyword evidence="3" id="KW-1185">Reference proteome</keyword>
<accession>A0A844ZFB4</accession>
<dbReference type="InterPro" id="IPR046883">
    <property type="entry name" value="T6SS_FHA_C"/>
</dbReference>
<dbReference type="Proteomes" id="UP000433104">
    <property type="component" value="Unassembled WGS sequence"/>
</dbReference>
<dbReference type="AlphaFoldDB" id="A0A844ZFB4"/>
<evidence type="ECO:0000313" key="2">
    <source>
        <dbReference type="EMBL" id="MXO85993.1"/>
    </source>
</evidence>
<dbReference type="PROSITE" id="PS50006">
    <property type="entry name" value="FHA_DOMAIN"/>
    <property type="match status" value="1"/>
</dbReference>
<feature type="domain" description="FHA" evidence="1">
    <location>
        <begin position="26"/>
        <end position="70"/>
    </location>
</feature>
<comment type="caution">
    <text evidence="2">The sequence shown here is derived from an EMBL/GenBank/DDBJ whole genome shotgun (WGS) entry which is preliminary data.</text>
</comment>
<protein>
    <submittedName>
        <fullName evidence="2">FHA domain-containing protein</fullName>
    </submittedName>
</protein>
<dbReference type="RefSeq" id="WP_160682326.1">
    <property type="nucleotide sequence ID" value="NZ_WTYW01000001.1"/>
</dbReference>
<dbReference type="SUPFAM" id="SSF49879">
    <property type="entry name" value="SMAD/FHA domain"/>
    <property type="match status" value="1"/>
</dbReference>
<dbReference type="InterPro" id="IPR000253">
    <property type="entry name" value="FHA_dom"/>
</dbReference>
<dbReference type="Gene3D" id="2.60.200.20">
    <property type="match status" value="1"/>
</dbReference>
<dbReference type="InterPro" id="IPR008984">
    <property type="entry name" value="SMAD_FHA_dom_sf"/>
</dbReference>
<dbReference type="Pfam" id="PF00498">
    <property type="entry name" value="FHA"/>
    <property type="match status" value="1"/>
</dbReference>
<evidence type="ECO:0000259" key="1">
    <source>
        <dbReference type="PROSITE" id="PS50006"/>
    </source>
</evidence>
<reference evidence="2 3" key="1">
    <citation type="submission" date="2019-12" db="EMBL/GenBank/DDBJ databases">
        <title>Genomic-based taxomic classification of the family Erythrobacteraceae.</title>
        <authorList>
            <person name="Xu L."/>
        </authorList>
    </citation>
    <scope>NUCLEOTIDE SEQUENCE [LARGE SCALE GENOMIC DNA]</scope>
    <source>
        <strain evidence="2 3">MCCC 1A09962</strain>
    </source>
</reference>
<dbReference type="CDD" id="cd00060">
    <property type="entry name" value="FHA"/>
    <property type="match status" value="1"/>
</dbReference>
<dbReference type="EMBL" id="WTYW01000001">
    <property type="protein sequence ID" value="MXO85993.1"/>
    <property type="molecule type" value="Genomic_DNA"/>
</dbReference>
<name>A0A844ZFB4_9SPHN</name>